<dbReference type="PANTHER" id="PTHR30337:SF0">
    <property type="entry name" value="NUCLEASE SBCCD SUBUNIT D"/>
    <property type="match status" value="1"/>
</dbReference>
<keyword evidence="5 7" id="KW-0269">Exonuclease</keyword>
<dbReference type="Proteomes" id="UP001500635">
    <property type="component" value="Unassembled WGS sequence"/>
</dbReference>
<dbReference type="PIRSF" id="PIRSF033093">
    <property type="entry name" value="UCP_ML1119"/>
    <property type="match status" value="1"/>
</dbReference>
<dbReference type="CDD" id="cd00840">
    <property type="entry name" value="MPP_Mre11_N"/>
    <property type="match status" value="1"/>
</dbReference>
<evidence type="ECO:0000256" key="3">
    <source>
        <dbReference type="ARBA" id="ARBA00022722"/>
    </source>
</evidence>
<keyword evidence="4" id="KW-0378">Hydrolase</keyword>
<evidence type="ECO:0000313" key="7">
    <source>
        <dbReference type="EMBL" id="GAA4405774.1"/>
    </source>
</evidence>
<protein>
    <recommendedName>
        <fullName evidence="2">Nuclease SbcCD subunit D</fullName>
    </recommendedName>
</protein>
<dbReference type="PANTHER" id="PTHR30337">
    <property type="entry name" value="COMPONENT OF ATP-DEPENDENT DSDNA EXONUCLEASE"/>
    <property type="match status" value="1"/>
</dbReference>
<evidence type="ECO:0000259" key="6">
    <source>
        <dbReference type="Pfam" id="PF00149"/>
    </source>
</evidence>
<dbReference type="InterPro" id="IPR050535">
    <property type="entry name" value="DNA_Repair-Maintenance_Comp"/>
</dbReference>
<dbReference type="Pfam" id="PF00149">
    <property type="entry name" value="Metallophos"/>
    <property type="match status" value="1"/>
</dbReference>
<dbReference type="InterPro" id="IPR014577">
    <property type="entry name" value="UCP033093_metalloPase"/>
</dbReference>
<proteinExistence type="inferred from homology"/>
<dbReference type="InterPro" id="IPR004843">
    <property type="entry name" value="Calcineurin-like_PHP"/>
</dbReference>
<organism evidence="7 8">
    <name type="scientific">Tsukamurella soli</name>
    <dbReference type="NCBI Taxonomy" id="644556"/>
    <lineage>
        <taxon>Bacteria</taxon>
        <taxon>Bacillati</taxon>
        <taxon>Actinomycetota</taxon>
        <taxon>Actinomycetes</taxon>
        <taxon>Mycobacteriales</taxon>
        <taxon>Tsukamurellaceae</taxon>
        <taxon>Tsukamurella</taxon>
    </lineage>
</organism>
<comment type="caution">
    <text evidence="7">The sequence shown here is derived from an EMBL/GenBank/DDBJ whole genome shotgun (WGS) entry which is preliminary data.</text>
</comment>
<keyword evidence="8" id="KW-1185">Reference proteome</keyword>
<evidence type="ECO:0000256" key="5">
    <source>
        <dbReference type="ARBA" id="ARBA00022839"/>
    </source>
</evidence>
<evidence type="ECO:0000256" key="1">
    <source>
        <dbReference type="ARBA" id="ARBA00010555"/>
    </source>
</evidence>
<evidence type="ECO:0000256" key="4">
    <source>
        <dbReference type="ARBA" id="ARBA00022801"/>
    </source>
</evidence>
<dbReference type="GO" id="GO:0004527">
    <property type="term" value="F:exonuclease activity"/>
    <property type="evidence" value="ECO:0007669"/>
    <property type="project" value="UniProtKB-KW"/>
</dbReference>
<evidence type="ECO:0000313" key="8">
    <source>
        <dbReference type="Proteomes" id="UP001500635"/>
    </source>
</evidence>
<keyword evidence="3" id="KW-0540">Nuclease</keyword>
<accession>A0ABP8KFS2</accession>
<dbReference type="SUPFAM" id="SSF56300">
    <property type="entry name" value="Metallo-dependent phosphatases"/>
    <property type="match status" value="1"/>
</dbReference>
<sequence length="389" mass="40628">MGGGGEMRFVHTADWQLGMTRHFLDADAQARFTDARLDAVSRIGDLARGREAEFVLVCGDVFEDNRLAPGIVARCLDRLSDMPCPVYVLPGNHDPLDAASIYTSDAFQRHRPGTVVVLDRAGITQVRPGVEILAAPWFSKHPAGDPLTAALVEAAPAAEPGVVRIAAGHGGTLSVGHRDQRLIDIDAVGAAVDAGALDYVALGDRHSVTQVRPGVWYSGAPEVTNFDHLEPGSGQVLVVDCAPDRPAQVEAVRVGTWAFRSFAFEVGSEADVAHVAAELAALPDKDRTVVKAAFTGTLSLAAKADLDDRLDALRARFAAIAPWPQRTDLAVLPGDGEFDSLALAGPVATTVDTLVVAARAGAGAPDDTSAADASGALALLYRLAGGVGR</sequence>
<comment type="similarity">
    <text evidence="1">Belongs to the SbcD family.</text>
</comment>
<dbReference type="InterPro" id="IPR029052">
    <property type="entry name" value="Metallo-depent_PP-like"/>
</dbReference>
<dbReference type="InterPro" id="IPR041796">
    <property type="entry name" value="Mre11_N"/>
</dbReference>
<dbReference type="EMBL" id="BAABFR010000144">
    <property type="protein sequence ID" value="GAA4405774.1"/>
    <property type="molecule type" value="Genomic_DNA"/>
</dbReference>
<feature type="domain" description="Calcineurin-like phosphoesterase" evidence="6">
    <location>
        <begin position="7"/>
        <end position="103"/>
    </location>
</feature>
<gene>
    <name evidence="7" type="ORF">GCM10023147_49080</name>
</gene>
<dbReference type="Gene3D" id="3.60.21.10">
    <property type="match status" value="1"/>
</dbReference>
<name>A0ABP8KFS2_9ACTN</name>
<reference evidence="8" key="1">
    <citation type="journal article" date="2019" name="Int. J. Syst. Evol. Microbiol.">
        <title>The Global Catalogue of Microorganisms (GCM) 10K type strain sequencing project: providing services to taxonomists for standard genome sequencing and annotation.</title>
        <authorList>
            <consortium name="The Broad Institute Genomics Platform"/>
            <consortium name="The Broad Institute Genome Sequencing Center for Infectious Disease"/>
            <person name="Wu L."/>
            <person name="Ma J."/>
        </authorList>
    </citation>
    <scope>NUCLEOTIDE SEQUENCE [LARGE SCALE GENOMIC DNA]</scope>
    <source>
        <strain evidence="8">JCM 17688</strain>
    </source>
</reference>
<evidence type="ECO:0000256" key="2">
    <source>
        <dbReference type="ARBA" id="ARBA00013365"/>
    </source>
</evidence>